<evidence type="ECO:0000313" key="2">
    <source>
        <dbReference type="Proteomes" id="UP000000841"/>
    </source>
</evidence>
<reference evidence="1 2" key="1">
    <citation type="journal article" date="2009" name="Stand. Genomic Sci.">
        <title>Complete genome sequence of Saccharomonospora viridis type strain (P101).</title>
        <authorList>
            <person name="Pati A."/>
            <person name="Sikorski J."/>
            <person name="Nolan M."/>
            <person name="Lapidus A."/>
            <person name="Copeland A."/>
            <person name="Glavina Del Rio T."/>
            <person name="Lucas S."/>
            <person name="Chen F."/>
            <person name="Tice H."/>
            <person name="Pitluck S."/>
            <person name="Cheng J.F."/>
            <person name="Chertkov O."/>
            <person name="Brettin T."/>
            <person name="Han C."/>
            <person name="Detter J.C."/>
            <person name="Kuske C."/>
            <person name="Bruce D."/>
            <person name="Goodwin L."/>
            <person name="Chain P."/>
            <person name="D'haeseleer P."/>
            <person name="Chen A."/>
            <person name="Palaniappan K."/>
            <person name="Ivanova N."/>
            <person name="Mavromatis K."/>
            <person name="Mikhailova N."/>
            <person name="Rohde M."/>
            <person name="Tindall B.J."/>
            <person name="Goker M."/>
            <person name="Bristow J."/>
            <person name="Eisen J.A."/>
            <person name="Markowitz V."/>
            <person name="Hugenholtz P."/>
            <person name="Kyrpides N.C."/>
            <person name="Klenk H.P."/>
        </authorList>
    </citation>
    <scope>NUCLEOTIDE SEQUENCE [LARGE SCALE GENOMIC DNA]</scope>
    <source>
        <strain evidence="2">ATCC 15386 / DSM 43017 / JCM 3036 / NBRC 12207 / P101</strain>
    </source>
</reference>
<gene>
    <name evidence="1" type="ordered locus">Svir_30410</name>
</gene>
<dbReference type="EMBL" id="CP001683">
    <property type="protein sequence ID" value="ACU98016.1"/>
    <property type="molecule type" value="Genomic_DNA"/>
</dbReference>
<dbReference type="PANTHER" id="PTHR43434:SF1">
    <property type="entry name" value="PHOSPHOGLYCOLATE PHOSPHATASE"/>
    <property type="match status" value="1"/>
</dbReference>
<dbReference type="HOGENOM" id="CLU_045011_18_0_11"/>
<proteinExistence type="predicted"/>
<dbReference type="STRING" id="471857.Svir_30410"/>
<dbReference type="KEGG" id="svi:Svir_30410"/>
<dbReference type="RefSeq" id="WP_015787328.1">
    <property type="nucleotide sequence ID" value="NC_013159.1"/>
</dbReference>
<dbReference type="Proteomes" id="UP000000841">
    <property type="component" value="Chromosome"/>
</dbReference>
<accession>C7MXT8</accession>
<dbReference type="InterPro" id="IPR050155">
    <property type="entry name" value="HAD-like_hydrolase_sf"/>
</dbReference>
<dbReference type="Pfam" id="PF12710">
    <property type="entry name" value="HAD"/>
    <property type="match status" value="1"/>
</dbReference>
<name>C7MXT8_SACVD</name>
<dbReference type="AlphaFoldDB" id="C7MXT8"/>
<protein>
    <submittedName>
        <fullName evidence="1">Predicted phosphatase</fullName>
    </submittedName>
</protein>
<organism evidence="1 2">
    <name type="scientific">Saccharomonospora viridis (strain ATCC 15386 / DSM 43017 / JCM 3036 / CCUG 5913 / NBRC 12207 / NCIMB 9602 / P101)</name>
    <name type="common">Thermoactinomyces viridis</name>
    <dbReference type="NCBI Taxonomy" id="471857"/>
    <lineage>
        <taxon>Bacteria</taxon>
        <taxon>Bacillati</taxon>
        <taxon>Actinomycetota</taxon>
        <taxon>Actinomycetes</taxon>
        <taxon>Pseudonocardiales</taxon>
        <taxon>Pseudonocardiaceae</taxon>
        <taxon>Saccharomonospora</taxon>
    </lineage>
</organism>
<dbReference type="InterPro" id="IPR036412">
    <property type="entry name" value="HAD-like_sf"/>
</dbReference>
<dbReference type="SFLD" id="SFLDG01129">
    <property type="entry name" value="C1.5:_HAD__Beta-PGM__Phosphata"/>
    <property type="match status" value="1"/>
</dbReference>
<dbReference type="GO" id="GO:0005829">
    <property type="term" value="C:cytosol"/>
    <property type="evidence" value="ECO:0007669"/>
    <property type="project" value="TreeGrafter"/>
</dbReference>
<dbReference type="PANTHER" id="PTHR43434">
    <property type="entry name" value="PHOSPHOGLYCOLATE PHOSPHATASE"/>
    <property type="match status" value="1"/>
</dbReference>
<dbReference type="InterPro" id="IPR023214">
    <property type="entry name" value="HAD_sf"/>
</dbReference>
<evidence type="ECO:0000313" key="1">
    <source>
        <dbReference type="EMBL" id="ACU98016.1"/>
    </source>
</evidence>
<dbReference type="GO" id="GO:0006281">
    <property type="term" value="P:DNA repair"/>
    <property type="evidence" value="ECO:0007669"/>
    <property type="project" value="TreeGrafter"/>
</dbReference>
<dbReference type="SFLD" id="SFLDS00003">
    <property type="entry name" value="Haloacid_Dehalogenase"/>
    <property type="match status" value="1"/>
</dbReference>
<dbReference type="GO" id="GO:0008967">
    <property type="term" value="F:phosphoglycolate phosphatase activity"/>
    <property type="evidence" value="ECO:0007669"/>
    <property type="project" value="TreeGrafter"/>
</dbReference>
<dbReference type="Gene3D" id="1.10.150.240">
    <property type="entry name" value="Putative phosphatase, domain 2"/>
    <property type="match status" value="1"/>
</dbReference>
<dbReference type="Gene3D" id="3.40.50.1000">
    <property type="entry name" value="HAD superfamily/HAD-like"/>
    <property type="match status" value="1"/>
</dbReference>
<sequence length="237" mass="26119">MTGKTRKRLVLWDIDRTLIESRGVGRMVYERVFPEVVGKPLREMPLVHGRTELDIMYEALRSHDVEPTEHLFRRLSAALAEGFRAVADELAERGRVLPGVRNALAGLAAEPTMHQGVLTGNTAEVARIKLEAFGLDRHLDLSTSAFGDDHRERPELVTIARERAARRFRTPIPVEHVVLIGDTPADVHAALSTGARVIAVATGVYSVDELLAAGASSVLETLTPSRFRRALESVFSE</sequence>
<dbReference type="eggNOG" id="COG0546">
    <property type="taxonomic scope" value="Bacteria"/>
</dbReference>
<dbReference type="SUPFAM" id="SSF56784">
    <property type="entry name" value="HAD-like"/>
    <property type="match status" value="1"/>
</dbReference>
<dbReference type="InterPro" id="IPR023198">
    <property type="entry name" value="PGP-like_dom2"/>
</dbReference>
<keyword evidence="2" id="KW-1185">Reference proteome</keyword>